<evidence type="ECO:0000256" key="1">
    <source>
        <dbReference type="SAM" id="MobiDB-lite"/>
    </source>
</evidence>
<feature type="compositionally biased region" description="Basic residues" evidence="1">
    <location>
        <begin position="119"/>
        <end position="131"/>
    </location>
</feature>
<dbReference type="AlphaFoldDB" id="A0A9P0VTU5"/>
<accession>A0A9P0VTU5</accession>
<sequence length="185" mass="21884">MLPYEVAPSVGIHYTCLDGRVQTPLIPHFLFIIHPPERHLDNSILSNVNRLLERKYDWKPADHVWSMCLWMDAQHYVFVEDCVEIAYKARKHAGLLASEAEYLFSTSNMENNKNEKKNNSKKRLKQKSIAYKRHRENANARKSKFLDNMTPEQKEMKRLKDREYNQRKKAEKKVKTGNLDVQLNI</sequence>
<proteinExistence type="predicted"/>
<protein>
    <submittedName>
        <fullName evidence="2">Uncharacterized protein</fullName>
    </submittedName>
</protein>
<gene>
    <name evidence="2" type="ORF">ACAOBT_LOCUS37693</name>
</gene>
<comment type="caution">
    <text evidence="2">The sequence shown here is derived from an EMBL/GenBank/DDBJ whole genome shotgun (WGS) entry which is preliminary data.</text>
</comment>
<name>A0A9P0VTU5_ACAOB</name>
<evidence type="ECO:0000313" key="3">
    <source>
        <dbReference type="Proteomes" id="UP001152888"/>
    </source>
</evidence>
<evidence type="ECO:0000313" key="2">
    <source>
        <dbReference type="EMBL" id="CAH2020194.1"/>
    </source>
</evidence>
<keyword evidence="3" id="KW-1185">Reference proteome</keyword>
<feature type="region of interest" description="Disordered" evidence="1">
    <location>
        <begin position="109"/>
        <end position="131"/>
    </location>
</feature>
<organism evidence="2 3">
    <name type="scientific">Acanthoscelides obtectus</name>
    <name type="common">Bean weevil</name>
    <name type="synonym">Bruchus obtectus</name>
    <dbReference type="NCBI Taxonomy" id="200917"/>
    <lineage>
        <taxon>Eukaryota</taxon>
        <taxon>Metazoa</taxon>
        <taxon>Ecdysozoa</taxon>
        <taxon>Arthropoda</taxon>
        <taxon>Hexapoda</taxon>
        <taxon>Insecta</taxon>
        <taxon>Pterygota</taxon>
        <taxon>Neoptera</taxon>
        <taxon>Endopterygota</taxon>
        <taxon>Coleoptera</taxon>
        <taxon>Polyphaga</taxon>
        <taxon>Cucujiformia</taxon>
        <taxon>Chrysomeloidea</taxon>
        <taxon>Chrysomelidae</taxon>
        <taxon>Bruchinae</taxon>
        <taxon>Bruchini</taxon>
        <taxon>Acanthoscelides</taxon>
    </lineage>
</organism>
<dbReference type="OrthoDB" id="1368803at2759"/>
<dbReference type="EMBL" id="CAKOFQ010010831">
    <property type="protein sequence ID" value="CAH2020194.1"/>
    <property type="molecule type" value="Genomic_DNA"/>
</dbReference>
<reference evidence="2" key="1">
    <citation type="submission" date="2022-03" db="EMBL/GenBank/DDBJ databases">
        <authorList>
            <person name="Sayadi A."/>
        </authorList>
    </citation>
    <scope>NUCLEOTIDE SEQUENCE</scope>
</reference>
<dbReference type="Proteomes" id="UP001152888">
    <property type="component" value="Unassembled WGS sequence"/>
</dbReference>